<proteinExistence type="predicted"/>
<dbReference type="EMBL" id="BAABIM010000001">
    <property type="protein sequence ID" value="GAA4671991.1"/>
    <property type="molecule type" value="Genomic_DNA"/>
</dbReference>
<keyword evidence="1" id="KW-0805">Transcription regulation</keyword>
<dbReference type="Pfam" id="PF13305">
    <property type="entry name" value="TetR_C_33"/>
    <property type="match status" value="1"/>
</dbReference>
<evidence type="ECO:0000259" key="6">
    <source>
        <dbReference type="PROSITE" id="PS50977"/>
    </source>
</evidence>
<feature type="DNA-binding region" description="H-T-H motif" evidence="4">
    <location>
        <begin position="28"/>
        <end position="47"/>
    </location>
</feature>
<dbReference type="InterPro" id="IPR025996">
    <property type="entry name" value="MT1864/Rv1816-like_C"/>
</dbReference>
<evidence type="ECO:0000256" key="1">
    <source>
        <dbReference type="ARBA" id="ARBA00023015"/>
    </source>
</evidence>
<dbReference type="InterPro" id="IPR036271">
    <property type="entry name" value="Tet_transcr_reg_TetR-rel_C_sf"/>
</dbReference>
<dbReference type="SUPFAM" id="SSF46689">
    <property type="entry name" value="Homeodomain-like"/>
    <property type="match status" value="1"/>
</dbReference>
<name>A0ABP8VU69_9ACTN</name>
<gene>
    <name evidence="7" type="ORF">GCM10023226_05830</name>
</gene>
<evidence type="ECO:0000256" key="3">
    <source>
        <dbReference type="ARBA" id="ARBA00023163"/>
    </source>
</evidence>
<evidence type="ECO:0000313" key="8">
    <source>
        <dbReference type="Proteomes" id="UP001500621"/>
    </source>
</evidence>
<keyword evidence="2 4" id="KW-0238">DNA-binding</keyword>
<dbReference type="Gene3D" id="1.10.357.10">
    <property type="entry name" value="Tetracycline Repressor, domain 2"/>
    <property type="match status" value="1"/>
</dbReference>
<dbReference type="PROSITE" id="PS50977">
    <property type="entry name" value="HTH_TETR_2"/>
    <property type="match status" value="1"/>
</dbReference>
<protein>
    <submittedName>
        <fullName evidence="7">TetR-like C-terminal domain-containing protein</fullName>
    </submittedName>
</protein>
<keyword evidence="3" id="KW-0804">Transcription</keyword>
<dbReference type="InterPro" id="IPR001647">
    <property type="entry name" value="HTH_TetR"/>
</dbReference>
<organism evidence="7 8">
    <name type="scientific">Nocardioides nanhaiensis</name>
    <dbReference type="NCBI Taxonomy" id="1476871"/>
    <lineage>
        <taxon>Bacteria</taxon>
        <taxon>Bacillati</taxon>
        <taxon>Actinomycetota</taxon>
        <taxon>Actinomycetes</taxon>
        <taxon>Propionibacteriales</taxon>
        <taxon>Nocardioidaceae</taxon>
        <taxon>Nocardioides</taxon>
    </lineage>
</organism>
<comment type="caution">
    <text evidence="7">The sequence shown here is derived from an EMBL/GenBank/DDBJ whole genome shotgun (WGS) entry which is preliminary data.</text>
</comment>
<dbReference type="RefSeq" id="WP_345262546.1">
    <property type="nucleotide sequence ID" value="NZ_BAABIM010000001.1"/>
</dbReference>
<dbReference type="InterPro" id="IPR009057">
    <property type="entry name" value="Homeodomain-like_sf"/>
</dbReference>
<sequence>MPRRGLSTDQVVQAAAELADAEGLAAVSLSEVARRTGVRTASTYSHVAGLDDLLARLAALALTEIADRAAAALAGVAGREALAALCDAYRDYGLAHPGRYAATRHPLAPDGPAGAAARRHADLTRAVLRGYGLEEQAQVHAVRLVGSVVHGFVTLELAGAFAHSQPSSERSWRHAVEVLDDALRRLSTAAPESTDPETTRSTP</sequence>
<evidence type="ECO:0000313" key="7">
    <source>
        <dbReference type="EMBL" id="GAA4671991.1"/>
    </source>
</evidence>
<evidence type="ECO:0000256" key="2">
    <source>
        <dbReference type="ARBA" id="ARBA00023125"/>
    </source>
</evidence>
<dbReference type="SUPFAM" id="SSF48498">
    <property type="entry name" value="Tetracyclin repressor-like, C-terminal domain"/>
    <property type="match status" value="1"/>
</dbReference>
<keyword evidence="8" id="KW-1185">Reference proteome</keyword>
<evidence type="ECO:0000256" key="5">
    <source>
        <dbReference type="SAM" id="MobiDB-lite"/>
    </source>
</evidence>
<dbReference type="Gene3D" id="1.10.10.60">
    <property type="entry name" value="Homeodomain-like"/>
    <property type="match status" value="1"/>
</dbReference>
<accession>A0ABP8VU69</accession>
<feature type="domain" description="HTH tetR-type" evidence="6">
    <location>
        <begin position="5"/>
        <end position="65"/>
    </location>
</feature>
<reference evidence="8" key="1">
    <citation type="journal article" date="2019" name="Int. J. Syst. Evol. Microbiol.">
        <title>The Global Catalogue of Microorganisms (GCM) 10K type strain sequencing project: providing services to taxonomists for standard genome sequencing and annotation.</title>
        <authorList>
            <consortium name="The Broad Institute Genomics Platform"/>
            <consortium name="The Broad Institute Genome Sequencing Center for Infectious Disease"/>
            <person name="Wu L."/>
            <person name="Ma J."/>
        </authorList>
    </citation>
    <scope>NUCLEOTIDE SEQUENCE [LARGE SCALE GENOMIC DNA]</scope>
    <source>
        <strain evidence="8">JCM 18127</strain>
    </source>
</reference>
<feature type="region of interest" description="Disordered" evidence="5">
    <location>
        <begin position="184"/>
        <end position="203"/>
    </location>
</feature>
<dbReference type="Proteomes" id="UP001500621">
    <property type="component" value="Unassembled WGS sequence"/>
</dbReference>
<evidence type="ECO:0000256" key="4">
    <source>
        <dbReference type="PROSITE-ProRule" id="PRU00335"/>
    </source>
</evidence>